<dbReference type="InterPro" id="IPR049326">
    <property type="entry name" value="Rhodopsin_dom_fungi"/>
</dbReference>
<evidence type="ECO:0000256" key="3">
    <source>
        <dbReference type="ARBA" id="ARBA00022989"/>
    </source>
</evidence>
<reference evidence="9" key="1">
    <citation type="submission" date="2019-04" db="EMBL/GenBank/DDBJ databases">
        <authorList>
            <person name="Melise S."/>
            <person name="Noan J."/>
            <person name="Okalmin O."/>
        </authorList>
    </citation>
    <scope>NUCLEOTIDE SEQUENCE</scope>
    <source>
        <strain evidence="9">FN9</strain>
    </source>
</reference>
<reference evidence="8" key="2">
    <citation type="submission" date="2021-03" db="EMBL/GenBank/DDBJ databases">
        <authorList>
            <person name="Alouane T."/>
            <person name="Langin T."/>
            <person name="Bonhomme L."/>
        </authorList>
    </citation>
    <scope>NUCLEOTIDE SEQUENCE</scope>
    <source>
        <strain evidence="8">MDC_Fg202</strain>
    </source>
</reference>
<dbReference type="Pfam" id="PF20684">
    <property type="entry name" value="Fung_rhodopsin"/>
    <property type="match status" value="1"/>
</dbReference>
<evidence type="ECO:0000256" key="1">
    <source>
        <dbReference type="ARBA" id="ARBA00004141"/>
    </source>
</evidence>
<evidence type="ECO:0000313" key="8">
    <source>
        <dbReference type="EMBL" id="CAG1976600.1"/>
    </source>
</evidence>
<comment type="subcellular location">
    <subcellularLocation>
        <location evidence="1">Membrane</location>
        <topology evidence="1">Multi-pass membrane protein</topology>
    </subcellularLocation>
</comment>
<proteinExistence type="inferred from homology"/>
<dbReference type="PANTHER" id="PTHR33048">
    <property type="entry name" value="PTH11-LIKE INTEGRAL MEMBRANE PROTEIN (AFU_ORTHOLOGUE AFUA_5G11245)"/>
    <property type="match status" value="1"/>
</dbReference>
<keyword evidence="2 6" id="KW-0812">Transmembrane</keyword>
<feature type="transmembrane region" description="Helical" evidence="6">
    <location>
        <begin position="127"/>
        <end position="149"/>
    </location>
</feature>
<evidence type="ECO:0000313" key="9">
    <source>
        <dbReference type="EMBL" id="VIO51975.1"/>
    </source>
</evidence>
<evidence type="ECO:0000256" key="4">
    <source>
        <dbReference type="ARBA" id="ARBA00023136"/>
    </source>
</evidence>
<evidence type="ECO:0000256" key="5">
    <source>
        <dbReference type="ARBA" id="ARBA00038359"/>
    </source>
</evidence>
<comment type="similarity">
    <text evidence="5">Belongs to the SAT4 family.</text>
</comment>
<feature type="domain" description="Rhodopsin" evidence="7">
    <location>
        <begin position="23"/>
        <end position="265"/>
    </location>
</feature>
<sequence>MPASPFQTEAWIEYGLGTLILLLRYFARWKTVGFKGYQGDDYFALASLIFWTAELIMLELIGQSGTNIDVTDEMGANMSAVEIAKREFGSKCLLAGWNFYVTLIFCLKGVMLCLYSRMTLGLWQRKFVIWTQIGTIIAYLSVMAAIWGHCTPVHKNWQVYPNPGDTCTLAVANYLTLVVFNVVTDVFIVSIPVPLLWAVKLSVKRKMLIGVLLCSGVFIIVATILRCVFSLRDIQGINTSTIWAIRETFVAIIAVNAAAIKPLFSASRWLVSSKGSSRDKGGSSYVHKHGHALATIGGSNMSGGISSNRHNKQKYMTQLEDNSSEEHIVSKNEFMGYSNKNEVRAGSTMSERGETRDGIMVTRTYEVSPVKSTLDHLIAGRMKKQKQKATATEKKYLSY</sequence>
<dbReference type="EMBL" id="CAJPIJ010000104">
    <property type="protein sequence ID" value="CAG1976600.1"/>
    <property type="molecule type" value="Genomic_DNA"/>
</dbReference>
<feature type="transmembrane region" description="Helical" evidence="6">
    <location>
        <begin position="97"/>
        <end position="115"/>
    </location>
</feature>
<feature type="transmembrane region" description="Helical" evidence="6">
    <location>
        <begin position="12"/>
        <end position="30"/>
    </location>
</feature>
<gene>
    <name evidence="9" type="ORF">FUG_LOCUS747</name>
    <name evidence="8" type="ORF">MDCFG202_LOCUS142869</name>
</gene>
<feature type="transmembrane region" description="Helical" evidence="6">
    <location>
        <begin position="169"/>
        <end position="196"/>
    </location>
</feature>
<protein>
    <recommendedName>
        <fullName evidence="7">Rhodopsin domain-containing protein</fullName>
    </recommendedName>
</protein>
<keyword evidence="3 6" id="KW-1133">Transmembrane helix</keyword>
<dbReference type="InterPro" id="IPR052337">
    <property type="entry name" value="SAT4-like"/>
</dbReference>
<accession>A0A4E9D5B3</accession>
<evidence type="ECO:0000256" key="6">
    <source>
        <dbReference type="SAM" id="Phobius"/>
    </source>
</evidence>
<name>A0A4E9D5B3_GIBZA</name>
<evidence type="ECO:0000256" key="2">
    <source>
        <dbReference type="ARBA" id="ARBA00022692"/>
    </source>
</evidence>
<feature type="transmembrane region" description="Helical" evidence="6">
    <location>
        <begin position="208"/>
        <end position="231"/>
    </location>
</feature>
<evidence type="ECO:0000259" key="7">
    <source>
        <dbReference type="Pfam" id="PF20684"/>
    </source>
</evidence>
<dbReference type="EMBL" id="CAAKMV010000011">
    <property type="protein sequence ID" value="VIO51975.1"/>
    <property type="molecule type" value="Genomic_DNA"/>
</dbReference>
<feature type="transmembrane region" description="Helical" evidence="6">
    <location>
        <begin position="243"/>
        <end position="264"/>
    </location>
</feature>
<dbReference type="AlphaFoldDB" id="A0A4E9D5B3"/>
<organism evidence="9">
    <name type="scientific">Gibberella zeae</name>
    <name type="common">Wheat head blight fungus</name>
    <name type="synonym">Fusarium graminearum</name>
    <dbReference type="NCBI Taxonomy" id="5518"/>
    <lineage>
        <taxon>Eukaryota</taxon>
        <taxon>Fungi</taxon>
        <taxon>Dikarya</taxon>
        <taxon>Ascomycota</taxon>
        <taxon>Pezizomycotina</taxon>
        <taxon>Sordariomycetes</taxon>
        <taxon>Hypocreomycetidae</taxon>
        <taxon>Hypocreales</taxon>
        <taxon>Nectriaceae</taxon>
        <taxon>Fusarium</taxon>
    </lineage>
</organism>
<keyword evidence="4 6" id="KW-0472">Membrane</keyword>
<dbReference type="GO" id="GO:0016020">
    <property type="term" value="C:membrane"/>
    <property type="evidence" value="ECO:0007669"/>
    <property type="project" value="UniProtKB-SubCell"/>
</dbReference>
<dbReference type="Proteomes" id="UP000746612">
    <property type="component" value="Unassembled WGS sequence"/>
</dbReference>
<dbReference type="PANTHER" id="PTHR33048:SF2">
    <property type="entry name" value="SRPK"/>
    <property type="match status" value="1"/>
</dbReference>